<dbReference type="InterPro" id="IPR029033">
    <property type="entry name" value="His_PPase_superfam"/>
</dbReference>
<organism evidence="1 2">
    <name type="scientific">Mucor saturninus</name>
    <dbReference type="NCBI Taxonomy" id="64648"/>
    <lineage>
        <taxon>Eukaryota</taxon>
        <taxon>Fungi</taxon>
        <taxon>Fungi incertae sedis</taxon>
        <taxon>Mucoromycota</taxon>
        <taxon>Mucoromycotina</taxon>
        <taxon>Mucoromycetes</taxon>
        <taxon>Mucorales</taxon>
        <taxon>Mucorineae</taxon>
        <taxon>Mucoraceae</taxon>
        <taxon>Mucor</taxon>
    </lineage>
</organism>
<dbReference type="EMBL" id="JAEPRD010000111">
    <property type="protein sequence ID" value="KAG2198434.1"/>
    <property type="molecule type" value="Genomic_DNA"/>
</dbReference>
<comment type="caution">
    <text evidence="1">The sequence shown here is derived from an EMBL/GenBank/DDBJ whole genome shotgun (WGS) entry which is preliminary data.</text>
</comment>
<dbReference type="PANTHER" id="PTHR16469:SF27">
    <property type="entry name" value="UBIQUITIN-ASSOCIATED AND SH3 DOMAIN-CONTAINING BA-RELATED"/>
    <property type="match status" value="1"/>
</dbReference>
<dbReference type="AlphaFoldDB" id="A0A8H7QTD6"/>
<evidence type="ECO:0000313" key="1">
    <source>
        <dbReference type="EMBL" id="KAG2198434.1"/>
    </source>
</evidence>
<dbReference type="SMART" id="SM00855">
    <property type="entry name" value="PGAM"/>
    <property type="match status" value="1"/>
</dbReference>
<dbReference type="InterPro" id="IPR013078">
    <property type="entry name" value="His_Pase_superF_clade-1"/>
</dbReference>
<dbReference type="Pfam" id="PF00300">
    <property type="entry name" value="His_Phos_1"/>
    <property type="match status" value="1"/>
</dbReference>
<dbReference type="InterPro" id="IPR051710">
    <property type="entry name" value="Phosphatase_SH3-domain"/>
</dbReference>
<name>A0A8H7QTD6_9FUNG</name>
<dbReference type="OrthoDB" id="433124at2759"/>
<accession>A0A8H7QTD6</accession>
<evidence type="ECO:0000313" key="2">
    <source>
        <dbReference type="Proteomes" id="UP000603453"/>
    </source>
</evidence>
<dbReference type="CDD" id="cd07040">
    <property type="entry name" value="HP"/>
    <property type="match status" value="1"/>
</dbReference>
<dbReference type="Proteomes" id="UP000603453">
    <property type="component" value="Unassembled WGS sequence"/>
</dbReference>
<sequence>MVSKNIPTVFIVRHGERLDHTDKLWQPDPSLGIWDPPITPKGFKQAEKTGSTILEMLRQQTVDIKTANIVIYSSPFQRCIDTSIAVVKGLRKSKNLTKTPTLRIDIGLGEWMCERFFDSVCPAQYLMSRQQEKLARQQAFSYSMLAKKSFITPEEEESMLPALTIDYAYNNPNQSEFDYPERYTDMIHRFEDTRLNCLESCLKLGNKKGQKDEQQPTVVIFVTHAVGVNALLDGFRNRVTIPLESNYCSISCVRHYNSTVIADSSDQSDEDCEYMQDHDDGFNSPSKPTWLIDTVMYDRHLL</sequence>
<protein>
    <submittedName>
        <fullName evidence="1">Uncharacterized protein</fullName>
    </submittedName>
</protein>
<proteinExistence type="predicted"/>
<dbReference type="Gene3D" id="3.40.50.1240">
    <property type="entry name" value="Phosphoglycerate mutase-like"/>
    <property type="match status" value="1"/>
</dbReference>
<keyword evidence="2" id="KW-1185">Reference proteome</keyword>
<gene>
    <name evidence="1" type="ORF">INT47_009011</name>
</gene>
<dbReference type="SUPFAM" id="SSF53254">
    <property type="entry name" value="Phosphoglycerate mutase-like"/>
    <property type="match status" value="1"/>
</dbReference>
<reference evidence="1" key="1">
    <citation type="submission" date="2020-12" db="EMBL/GenBank/DDBJ databases">
        <title>Metabolic potential, ecology and presence of endohyphal bacteria is reflected in genomic diversity of Mucoromycotina.</title>
        <authorList>
            <person name="Muszewska A."/>
            <person name="Okrasinska A."/>
            <person name="Steczkiewicz K."/>
            <person name="Drgas O."/>
            <person name="Orlowska M."/>
            <person name="Perlinska-Lenart U."/>
            <person name="Aleksandrzak-Piekarczyk T."/>
            <person name="Szatraj K."/>
            <person name="Zielenkiewicz U."/>
            <person name="Pilsyk S."/>
            <person name="Malc E."/>
            <person name="Mieczkowski P."/>
            <person name="Kruszewska J.S."/>
            <person name="Biernat P."/>
            <person name="Pawlowska J."/>
        </authorList>
    </citation>
    <scope>NUCLEOTIDE SEQUENCE</scope>
    <source>
        <strain evidence="1">WA0000017839</strain>
    </source>
</reference>
<dbReference type="PANTHER" id="PTHR16469">
    <property type="entry name" value="UBIQUITIN-ASSOCIATED AND SH3 DOMAIN-CONTAINING BA-RELATED"/>
    <property type="match status" value="1"/>
</dbReference>